<feature type="domain" description="PiggyBac transposable element-derived protein" evidence="1">
    <location>
        <begin position="26"/>
        <end position="173"/>
    </location>
</feature>
<sequence>MLRQQCQCLTSNEGLREISNMAAHSITTLSALNQLLTFVTTTLCLGTVRANLTGGAGDRLKTDKELCKEGRGVYDYRSSGGVIAVKWYDNKCVTLLINACGVEPVGFVQRYSKEQGMKIAVTCPAIIKAYNEHIGGMDLSDMLVHLYKSQMKSKRWYLPLFGYVLDLSVCNAWVLYRQDCSALKEKPMPLKRFSVTVAHTLEGLHKMPSRIGRPLCTSPPPAKLQQKPKLDETPVADVHFDNTSHWPTCGPQRGRCRFCPKGVSRKCEVFLCLNTAQQCFVAYHMK</sequence>
<evidence type="ECO:0000313" key="2">
    <source>
        <dbReference type="EMBL" id="KAL0195380.1"/>
    </source>
</evidence>
<evidence type="ECO:0000313" key="3">
    <source>
        <dbReference type="Proteomes" id="UP001529510"/>
    </source>
</evidence>
<dbReference type="InterPro" id="IPR029526">
    <property type="entry name" value="PGBD"/>
</dbReference>
<accession>A0ABD0RCU5</accession>
<protein>
    <recommendedName>
        <fullName evidence="1">PiggyBac transposable element-derived protein domain-containing protein</fullName>
    </recommendedName>
</protein>
<name>A0ABD0RCU5_CIRMR</name>
<gene>
    <name evidence="2" type="ORF">M9458_008952</name>
</gene>
<dbReference type="EMBL" id="JAMKFB020000004">
    <property type="protein sequence ID" value="KAL0195380.1"/>
    <property type="molecule type" value="Genomic_DNA"/>
</dbReference>
<dbReference type="Pfam" id="PF13843">
    <property type="entry name" value="DDE_Tnp_1_7"/>
    <property type="match status" value="1"/>
</dbReference>
<evidence type="ECO:0000259" key="1">
    <source>
        <dbReference type="Pfam" id="PF13843"/>
    </source>
</evidence>
<organism evidence="2 3">
    <name type="scientific">Cirrhinus mrigala</name>
    <name type="common">Mrigala</name>
    <dbReference type="NCBI Taxonomy" id="683832"/>
    <lineage>
        <taxon>Eukaryota</taxon>
        <taxon>Metazoa</taxon>
        <taxon>Chordata</taxon>
        <taxon>Craniata</taxon>
        <taxon>Vertebrata</taxon>
        <taxon>Euteleostomi</taxon>
        <taxon>Actinopterygii</taxon>
        <taxon>Neopterygii</taxon>
        <taxon>Teleostei</taxon>
        <taxon>Ostariophysi</taxon>
        <taxon>Cypriniformes</taxon>
        <taxon>Cyprinidae</taxon>
        <taxon>Labeoninae</taxon>
        <taxon>Labeonini</taxon>
        <taxon>Cirrhinus</taxon>
    </lineage>
</organism>
<dbReference type="PANTHER" id="PTHR47272:SF1">
    <property type="entry name" value="PIGGYBAC TRANSPOSABLE ELEMENT-DERIVED PROTEIN 3-LIKE"/>
    <property type="match status" value="1"/>
</dbReference>
<proteinExistence type="predicted"/>
<dbReference type="AlphaFoldDB" id="A0ABD0RCU5"/>
<dbReference type="Proteomes" id="UP001529510">
    <property type="component" value="Unassembled WGS sequence"/>
</dbReference>
<keyword evidence="3" id="KW-1185">Reference proteome</keyword>
<dbReference type="PANTHER" id="PTHR47272">
    <property type="entry name" value="DDE_TNP_1_7 DOMAIN-CONTAINING PROTEIN"/>
    <property type="match status" value="1"/>
</dbReference>
<comment type="caution">
    <text evidence="2">The sequence shown here is derived from an EMBL/GenBank/DDBJ whole genome shotgun (WGS) entry which is preliminary data.</text>
</comment>
<reference evidence="2 3" key="1">
    <citation type="submission" date="2024-05" db="EMBL/GenBank/DDBJ databases">
        <title>Genome sequencing and assembly of Indian major carp, Cirrhinus mrigala (Hamilton, 1822).</title>
        <authorList>
            <person name="Mohindra V."/>
            <person name="Chowdhury L.M."/>
            <person name="Lal K."/>
            <person name="Jena J.K."/>
        </authorList>
    </citation>
    <scope>NUCLEOTIDE SEQUENCE [LARGE SCALE GENOMIC DNA]</scope>
    <source>
        <strain evidence="2">CM1030</strain>
        <tissue evidence="2">Blood</tissue>
    </source>
</reference>